<comment type="caution">
    <text evidence="1">The sequence shown here is derived from an EMBL/GenBank/DDBJ whole genome shotgun (WGS) entry which is preliminary data.</text>
</comment>
<reference evidence="1" key="1">
    <citation type="journal article" date="2015" name="Nature">
        <title>Complex archaea that bridge the gap between prokaryotes and eukaryotes.</title>
        <authorList>
            <person name="Spang A."/>
            <person name="Saw J.H."/>
            <person name="Jorgensen S.L."/>
            <person name="Zaremba-Niedzwiedzka K."/>
            <person name="Martijn J."/>
            <person name="Lind A.E."/>
            <person name="van Eijk R."/>
            <person name="Schleper C."/>
            <person name="Guy L."/>
            <person name="Ettema T.J."/>
        </authorList>
    </citation>
    <scope>NUCLEOTIDE SEQUENCE</scope>
</reference>
<dbReference type="AlphaFoldDB" id="A0A0F9HD49"/>
<dbReference type="EMBL" id="LAZR01015407">
    <property type="protein sequence ID" value="KKM13306.1"/>
    <property type="molecule type" value="Genomic_DNA"/>
</dbReference>
<organism evidence="1">
    <name type="scientific">marine sediment metagenome</name>
    <dbReference type="NCBI Taxonomy" id="412755"/>
    <lineage>
        <taxon>unclassified sequences</taxon>
        <taxon>metagenomes</taxon>
        <taxon>ecological metagenomes</taxon>
    </lineage>
</organism>
<evidence type="ECO:0000313" key="1">
    <source>
        <dbReference type="EMBL" id="KKM13306.1"/>
    </source>
</evidence>
<proteinExistence type="predicted"/>
<evidence type="ECO:0008006" key="2">
    <source>
        <dbReference type="Google" id="ProtNLM"/>
    </source>
</evidence>
<name>A0A0F9HD49_9ZZZZ</name>
<accession>A0A0F9HD49</accession>
<sequence>MAKIKLLDSWTTALSINDIEIRLNEFIKEYRIKVLKQQDGQIIGKQGSQFKTRSGSGIWTDPALYPKKINIILSAKEDYFDIDVKLEDSLGFYLKTIGMNKKYSQYFEMMMTNLKDLLPPLEIISLSLNEKHEMGKYCAYCGKLIEKSDQKYCIDCGKKLS</sequence>
<gene>
    <name evidence="1" type="ORF">LCGC14_1717580</name>
</gene>
<protein>
    <recommendedName>
        <fullName evidence="2">Zinc-ribbon domain-containing protein</fullName>
    </recommendedName>
</protein>